<evidence type="ECO:0000313" key="3">
    <source>
        <dbReference type="EMBL" id="GCE94409.1"/>
    </source>
</evidence>
<keyword evidence="4" id="KW-1185">Reference proteome</keyword>
<gene>
    <name evidence="3" type="ORF">NIES46_24640</name>
</gene>
<keyword evidence="1" id="KW-0175">Coiled coil</keyword>
<accession>A0A5M3TAG7</accession>
<keyword evidence="2" id="KW-1133">Transmembrane helix</keyword>
<evidence type="ECO:0000256" key="2">
    <source>
        <dbReference type="SAM" id="Phobius"/>
    </source>
</evidence>
<dbReference type="SUPFAM" id="SSF103088">
    <property type="entry name" value="OmpA-like"/>
    <property type="match status" value="1"/>
</dbReference>
<dbReference type="EMBL" id="BIMW01000097">
    <property type="protein sequence ID" value="GCE94409.1"/>
    <property type="molecule type" value="Genomic_DNA"/>
</dbReference>
<dbReference type="Gene3D" id="3.30.1330.60">
    <property type="entry name" value="OmpA-like domain"/>
    <property type="match status" value="1"/>
</dbReference>
<keyword evidence="2" id="KW-0812">Transmembrane</keyword>
<feature type="transmembrane region" description="Helical" evidence="2">
    <location>
        <begin position="22"/>
        <end position="44"/>
    </location>
</feature>
<dbReference type="Proteomes" id="UP000326169">
    <property type="component" value="Unassembled WGS sequence"/>
</dbReference>
<reference evidence="3 4" key="1">
    <citation type="journal article" date="2019" name="J Genomics">
        <title>The Draft Genome of a Hydrogen-producing Cyanobacterium, Arthrospira platensis NIES-46.</title>
        <authorList>
            <person name="Suzuki S."/>
            <person name="Yamaguchi H."/>
            <person name="Kawachi M."/>
        </authorList>
    </citation>
    <scope>NUCLEOTIDE SEQUENCE [LARGE SCALE GENOMIC DNA]</scope>
    <source>
        <strain evidence="3 4">NIES-46</strain>
    </source>
</reference>
<dbReference type="InterPro" id="IPR036737">
    <property type="entry name" value="OmpA-like_sf"/>
</dbReference>
<evidence type="ECO:0000313" key="4">
    <source>
        <dbReference type="Proteomes" id="UP000326169"/>
    </source>
</evidence>
<evidence type="ECO:0000256" key="1">
    <source>
        <dbReference type="SAM" id="Coils"/>
    </source>
</evidence>
<sequence length="266" mass="29701">MRYSRSHQTSEEFNLWPSFTDLMANSFMILSLFLLLAIIKSIFIQTVSDATASRSEELQIQMSELQSRLQQQTTQVTGLQGEVARLQTELRNRGDRIMQLQGEVERLKSPPVIVLRDSSSRTFDSGSAAISLELTEFIDNQLVAQIKDFAKDYEGYVVEVIGHTDGQITGGGYSNLDQVLEEVARNNQAVTSLVPGSNADLGLMRALAVVQRLQENEELQSLGLTFKAYSAAQLYEASGNYAAINRTSDPSRRRIEIRFTPKAVEQ</sequence>
<dbReference type="GeneID" id="301683308"/>
<protein>
    <recommendedName>
        <fullName evidence="5">OmpA-like domain-containing protein</fullName>
    </recommendedName>
</protein>
<evidence type="ECO:0008006" key="5">
    <source>
        <dbReference type="Google" id="ProtNLM"/>
    </source>
</evidence>
<name>A0A5M3TAG7_LIMPL</name>
<feature type="coiled-coil region" evidence="1">
    <location>
        <begin position="55"/>
        <end position="89"/>
    </location>
</feature>
<keyword evidence="2" id="KW-0472">Membrane</keyword>
<organism evidence="3 4">
    <name type="scientific">Limnospira platensis NIES-46</name>
    <dbReference type="NCBI Taxonomy" id="1236695"/>
    <lineage>
        <taxon>Bacteria</taxon>
        <taxon>Bacillati</taxon>
        <taxon>Cyanobacteriota</taxon>
        <taxon>Cyanophyceae</taxon>
        <taxon>Oscillatoriophycideae</taxon>
        <taxon>Oscillatoriales</taxon>
        <taxon>Sirenicapillariaceae</taxon>
        <taxon>Limnospira</taxon>
    </lineage>
</organism>
<dbReference type="RefSeq" id="WP_006618324.1">
    <property type="nucleotide sequence ID" value="NZ_BIMW01000097.1"/>
</dbReference>
<comment type="caution">
    <text evidence="3">The sequence shown here is derived from an EMBL/GenBank/DDBJ whole genome shotgun (WGS) entry which is preliminary data.</text>
</comment>
<proteinExistence type="predicted"/>